<evidence type="ECO:0000313" key="1">
    <source>
        <dbReference type="Proteomes" id="UP000095286"/>
    </source>
</evidence>
<protein>
    <submittedName>
        <fullName evidence="2">Homeobox protein 2-like</fullName>
    </submittedName>
</protein>
<evidence type="ECO:0000313" key="2">
    <source>
        <dbReference type="WBParaSite" id="RSKR_0000122600.1"/>
    </source>
</evidence>
<dbReference type="Proteomes" id="UP000095286">
    <property type="component" value="Unplaced"/>
</dbReference>
<name>A0AC35TJ14_9BILA</name>
<proteinExistence type="predicted"/>
<sequence length="407" mass="47115">MGDSSNERSSIIKHEQKVAFFLEETGVPAIIAEYFIRAHGPQYETWNQVRTETLLDDPAVYNKEDKYNSPAAKSVQWKPDLEERLTVSSWSSYSEDQESLYRNDSTYNEHPPRVYGLPKETFNPLPTQSPTNQQTYQQPPPNITPYQPTFIKQPSSSIYSDSKKPYHVTSPTSSYQTDATRRSLDRSQSPGIAILRQQKIITTQSVPEPQYKVDENMGRISRLDGYKHGDLRIRPLSIETESRNYSPTRDDLGRNEKDYERRSGERFDDTNSDTRSGGRGCDRRGGDRSLDRNYDRNRSLGPNYDRSLDRVYDRSLDRNYDRSLDRNYNRSLDRVYDRSSDTNYESNRERSSNNARHPSPNNDPRKSRSEQSKSNYGARARSPSWEEHNANDLYITKDALGNVVDLV</sequence>
<accession>A0AC35TJ14</accession>
<dbReference type="WBParaSite" id="RSKR_0000122600.1">
    <property type="protein sequence ID" value="RSKR_0000122600.1"/>
    <property type="gene ID" value="RSKR_0000122600"/>
</dbReference>
<reference evidence="2" key="1">
    <citation type="submission" date="2016-11" db="UniProtKB">
        <authorList>
            <consortium name="WormBaseParasite"/>
        </authorList>
    </citation>
    <scope>IDENTIFICATION</scope>
    <source>
        <strain evidence="2">KR3021</strain>
    </source>
</reference>
<organism evidence="1 2">
    <name type="scientific">Rhabditophanes sp. KR3021</name>
    <dbReference type="NCBI Taxonomy" id="114890"/>
    <lineage>
        <taxon>Eukaryota</taxon>
        <taxon>Metazoa</taxon>
        <taxon>Ecdysozoa</taxon>
        <taxon>Nematoda</taxon>
        <taxon>Chromadorea</taxon>
        <taxon>Rhabditida</taxon>
        <taxon>Tylenchina</taxon>
        <taxon>Panagrolaimomorpha</taxon>
        <taxon>Strongyloidoidea</taxon>
        <taxon>Alloionematidae</taxon>
        <taxon>Rhabditophanes</taxon>
    </lineage>
</organism>